<keyword evidence="2" id="KW-1185">Reference proteome</keyword>
<accession>A0A914I8Q9</accession>
<dbReference type="WBParaSite" id="Gr19_v10_g776.t1">
    <property type="protein sequence ID" value="Gr19_v10_g776.t1"/>
    <property type="gene ID" value="Gr19_v10_g776"/>
</dbReference>
<protein>
    <submittedName>
        <fullName evidence="3">Uncharacterized protein</fullName>
    </submittedName>
</protein>
<name>A0A914I8Q9_GLORO</name>
<evidence type="ECO:0000313" key="3">
    <source>
        <dbReference type="WBParaSite" id="Gr19_v10_g776.t1"/>
    </source>
</evidence>
<proteinExistence type="predicted"/>
<evidence type="ECO:0000313" key="2">
    <source>
        <dbReference type="Proteomes" id="UP000887572"/>
    </source>
</evidence>
<organism evidence="2 3">
    <name type="scientific">Globodera rostochiensis</name>
    <name type="common">Golden nematode worm</name>
    <name type="synonym">Heterodera rostochiensis</name>
    <dbReference type="NCBI Taxonomy" id="31243"/>
    <lineage>
        <taxon>Eukaryota</taxon>
        <taxon>Metazoa</taxon>
        <taxon>Ecdysozoa</taxon>
        <taxon>Nematoda</taxon>
        <taxon>Chromadorea</taxon>
        <taxon>Rhabditida</taxon>
        <taxon>Tylenchina</taxon>
        <taxon>Tylenchomorpha</taxon>
        <taxon>Tylenchoidea</taxon>
        <taxon>Heteroderidae</taxon>
        <taxon>Heteroderinae</taxon>
        <taxon>Globodera</taxon>
    </lineage>
</organism>
<dbReference type="AlphaFoldDB" id="A0A914I8Q9"/>
<feature type="compositionally biased region" description="Basic and acidic residues" evidence="1">
    <location>
        <begin position="99"/>
        <end position="111"/>
    </location>
</feature>
<evidence type="ECO:0000256" key="1">
    <source>
        <dbReference type="SAM" id="MobiDB-lite"/>
    </source>
</evidence>
<reference evidence="3" key="1">
    <citation type="submission" date="2022-11" db="UniProtKB">
        <authorList>
            <consortium name="WormBaseParasite"/>
        </authorList>
    </citation>
    <scope>IDENTIFICATION</scope>
</reference>
<feature type="region of interest" description="Disordered" evidence="1">
    <location>
        <begin position="55"/>
        <end position="119"/>
    </location>
</feature>
<feature type="compositionally biased region" description="Acidic residues" evidence="1">
    <location>
        <begin position="64"/>
        <end position="98"/>
    </location>
</feature>
<dbReference type="Proteomes" id="UP000887572">
    <property type="component" value="Unplaced"/>
</dbReference>
<sequence>MKTLFLVGAAVAATSIFFEWRMRRQNAAALEAARVANRAREAAEQTLADVLQVLAHQQQQDAPVVDDGEDSDEENSDEEDSDEENDGQEDEDGDDEDAEREREFAHAAYMRERRRGNFH</sequence>